<keyword evidence="2 7" id="KW-0819">tRNA processing</keyword>
<evidence type="ECO:0000256" key="3">
    <source>
        <dbReference type="ARBA" id="ARBA00022722"/>
    </source>
</evidence>
<dbReference type="GO" id="GO:0042781">
    <property type="term" value="F:3'-tRNA processing endoribonuclease activity"/>
    <property type="evidence" value="ECO:0007669"/>
    <property type="project" value="TreeGrafter"/>
</dbReference>
<dbReference type="PANTHER" id="PTHR33992:SF1">
    <property type="entry name" value="RIBONUCLEASE P PROTEIN COMPONENT"/>
    <property type="match status" value="1"/>
</dbReference>
<dbReference type="InterPro" id="IPR020568">
    <property type="entry name" value="Ribosomal_Su5_D2-typ_SF"/>
</dbReference>
<organism evidence="9 10">
    <name type="scientific">Sediminihabitans luteus</name>
    <dbReference type="NCBI Taxonomy" id="1138585"/>
    <lineage>
        <taxon>Bacteria</taxon>
        <taxon>Bacillati</taxon>
        <taxon>Actinomycetota</taxon>
        <taxon>Actinomycetes</taxon>
        <taxon>Micrococcales</taxon>
        <taxon>Cellulomonadaceae</taxon>
        <taxon>Sediminihabitans</taxon>
    </lineage>
</organism>
<dbReference type="GO" id="GO:0004526">
    <property type="term" value="F:ribonuclease P activity"/>
    <property type="evidence" value="ECO:0007669"/>
    <property type="project" value="UniProtKB-UniRule"/>
</dbReference>
<keyword evidence="4 7" id="KW-0255">Endonuclease</keyword>
<dbReference type="Pfam" id="PF00825">
    <property type="entry name" value="Ribonuclease_P"/>
    <property type="match status" value="1"/>
</dbReference>
<dbReference type="HAMAP" id="MF_00227">
    <property type="entry name" value="RNase_P"/>
    <property type="match status" value="1"/>
</dbReference>
<accession>A0A2M9CCN4</accession>
<protein>
    <recommendedName>
        <fullName evidence="7 8">Ribonuclease P protein component</fullName>
        <shortName evidence="7">RNase P protein</shortName>
        <shortName evidence="7">RNaseP protein</shortName>
        <ecNumber evidence="7 8">3.1.26.5</ecNumber>
    </recommendedName>
    <alternativeName>
        <fullName evidence="7">Protein C5</fullName>
    </alternativeName>
</protein>
<evidence type="ECO:0000256" key="5">
    <source>
        <dbReference type="ARBA" id="ARBA00022801"/>
    </source>
</evidence>
<evidence type="ECO:0000313" key="10">
    <source>
        <dbReference type="Proteomes" id="UP000231693"/>
    </source>
</evidence>
<evidence type="ECO:0000256" key="7">
    <source>
        <dbReference type="HAMAP-Rule" id="MF_00227"/>
    </source>
</evidence>
<comment type="function">
    <text evidence="1 7">RNaseP catalyzes the removal of the 5'-leader sequence from pre-tRNA to produce the mature 5'-terminus. It can also cleave other RNA substrates such as 4.5S RNA. The protein component plays an auxiliary but essential role in vivo by binding to the 5'-leader sequence and broadening the substrate specificity of the ribozyme.</text>
</comment>
<dbReference type="NCBIfam" id="TIGR00188">
    <property type="entry name" value="rnpA"/>
    <property type="match status" value="1"/>
</dbReference>
<evidence type="ECO:0000313" key="9">
    <source>
        <dbReference type="EMBL" id="PJJ69145.1"/>
    </source>
</evidence>
<reference evidence="9 10" key="1">
    <citation type="submission" date="2017-11" db="EMBL/GenBank/DDBJ databases">
        <title>Genomic Encyclopedia of Archaeal and Bacterial Type Strains, Phase II (KMG-II): From Individual Species to Whole Genera.</title>
        <authorList>
            <person name="Goeker M."/>
        </authorList>
    </citation>
    <scope>NUCLEOTIDE SEQUENCE [LARGE SCALE GENOMIC DNA]</scope>
    <source>
        <strain evidence="9 10">DSM 25478</strain>
    </source>
</reference>
<dbReference type="PANTHER" id="PTHR33992">
    <property type="entry name" value="RIBONUCLEASE P PROTEIN COMPONENT"/>
    <property type="match status" value="1"/>
</dbReference>
<dbReference type="AlphaFoldDB" id="A0A2M9CCN4"/>
<gene>
    <name evidence="7" type="primary">rnpA</name>
    <name evidence="9" type="ORF">CLV28_2602</name>
</gene>
<dbReference type="GO" id="GO:0000049">
    <property type="term" value="F:tRNA binding"/>
    <property type="evidence" value="ECO:0007669"/>
    <property type="project" value="UniProtKB-UniRule"/>
</dbReference>
<dbReference type="PROSITE" id="PS00648">
    <property type="entry name" value="RIBONUCLEASE_P"/>
    <property type="match status" value="1"/>
</dbReference>
<sequence length="133" mass="13783">MLPPAHRLRRSSDFQMTVRRGVRAGSSTVVVHMLPASNETGSFGVPQIGFVVSKSVGNAVHRNKVKRRLRAAAAVELDAIPVGSTVVVRALPGAAAAPYDALRGDLHKTVGRVSARVAASSTGRPGDASAPVP</sequence>
<dbReference type="EMBL" id="PGFE01000005">
    <property type="protein sequence ID" value="PJJ69145.1"/>
    <property type="molecule type" value="Genomic_DNA"/>
</dbReference>
<dbReference type="InterPro" id="IPR000100">
    <property type="entry name" value="RNase_P"/>
</dbReference>
<dbReference type="Gene3D" id="3.30.230.10">
    <property type="match status" value="1"/>
</dbReference>
<evidence type="ECO:0000256" key="6">
    <source>
        <dbReference type="ARBA" id="ARBA00022884"/>
    </source>
</evidence>
<proteinExistence type="inferred from homology"/>
<evidence type="ECO:0000256" key="8">
    <source>
        <dbReference type="NCBIfam" id="TIGR00188"/>
    </source>
</evidence>
<dbReference type="Proteomes" id="UP000231693">
    <property type="component" value="Unassembled WGS sequence"/>
</dbReference>
<dbReference type="EC" id="3.1.26.5" evidence="7 8"/>
<keyword evidence="3 7" id="KW-0540">Nuclease</keyword>
<evidence type="ECO:0000256" key="4">
    <source>
        <dbReference type="ARBA" id="ARBA00022759"/>
    </source>
</evidence>
<keyword evidence="6 7" id="KW-0694">RNA-binding</keyword>
<comment type="catalytic activity">
    <reaction evidence="7">
        <text>Endonucleolytic cleavage of RNA, removing 5'-extranucleotides from tRNA precursor.</text>
        <dbReference type="EC" id="3.1.26.5"/>
    </reaction>
</comment>
<name>A0A2M9CCN4_9CELL</name>
<dbReference type="SUPFAM" id="SSF54211">
    <property type="entry name" value="Ribosomal protein S5 domain 2-like"/>
    <property type="match status" value="1"/>
</dbReference>
<dbReference type="GO" id="GO:0030677">
    <property type="term" value="C:ribonuclease P complex"/>
    <property type="evidence" value="ECO:0007669"/>
    <property type="project" value="TreeGrafter"/>
</dbReference>
<comment type="similarity">
    <text evidence="7">Belongs to the RnpA family.</text>
</comment>
<dbReference type="GO" id="GO:0001682">
    <property type="term" value="P:tRNA 5'-leader removal"/>
    <property type="evidence" value="ECO:0007669"/>
    <property type="project" value="UniProtKB-UniRule"/>
</dbReference>
<comment type="caution">
    <text evidence="9">The sequence shown here is derived from an EMBL/GenBank/DDBJ whole genome shotgun (WGS) entry which is preliminary data.</text>
</comment>
<keyword evidence="10" id="KW-1185">Reference proteome</keyword>
<comment type="subunit">
    <text evidence="7">Consists of a catalytic RNA component (M1 or rnpB) and a protein subunit.</text>
</comment>
<dbReference type="InterPro" id="IPR014721">
    <property type="entry name" value="Ribsml_uS5_D2-typ_fold_subgr"/>
</dbReference>
<dbReference type="InterPro" id="IPR020539">
    <property type="entry name" value="RNase_P_CS"/>
</dbReference>
<keyword evidence="5 7" id="KW-0378">Hydrolase</keyword>
<dbReference type="OrthoDB" id="196964at2"/>
<dbReference type="RefSeq" id="WP_100423770.1">
    <property type="nucleotide sequence ID" value="NZ_BOOX01000005.1"/>
</dbReference>
<evidence type="ECO:0000256" key="1">
    <source>
        <dbReference type="ARBA" id="ARBA00002663"/>
    </source>
</evidence>
<evidence type="ECO:0000256" key="2">
    <source>
        <dbReference type="ARBA" id="ARBA00022694"/>
    </source>
</evidence>